<reference evidence="3" key="1">
    <citation type="submission" date="2015-09" db="EMBL/GenBank/DDBJ databases">
        <authorList>
            <person name="Bertelli C."/>
        </authorList>
    </citation>
    <scope>NUCLEOTIDE SEQUENCE [LARGE SCALE GENOMIC DNA]</scope>
    <source>
        <strain evidence="3">KNic</strain>
    </source>
</reference>
<proteinExistence type="predicted"/>
<keyword evidence="1" id="KW-0812">Transmembrane</keyword>
<dbReference type="InParanoid" id="A0A0U5J9U1"/>
<feature type="transmembrane region" description="Helical" evidence="1">
    <location>
        <begin position="22"/>
        <end position="40"/>
    </location>
</feature>
<evidence type="ECO:0000313" key="3">
    <source>
        <dbReference type="Proteomes" id="UP000069902"/>
    </source>
</evidence>
<gene>
    <name evidence="2" type="ORF">PNK_0562</name>
</gene>
<feature type="transmembrane region" description="Helical" evidence="1">
    <location>
        <begin position="52"/>
        <end position="71"/>
    </location>
</feature>
<dbReference type="KEGG" id="pnl:PNK_0562"/>
<protein>
    <submittedName>
        <fullName evidence="2">Uncharacterized protein</fullName>
    </submittedName>
</protein>
<dbReference type="RefSeq" id="WP_032125136.1">
    <property type="nucleotide sequence ID" value="NZ_LN879502.1"/>
</dbReference>
<dbReference type="PATRIC" id="fig|389348.3.peg.619"/>
<evidence type="ECO:0000313" key="2">
    <source>
        <dbReference type="EMBL" id="CUI16190.1"/>
    </source>
</evidence>
<evidence type="ECO:0000256" key="1">
    <source>
        <dbReference type="SAM" id="Phobius"/>
    </source>
</evidence>
<keyword evidence="1" id="KW-0472">Membrane</keyword>
<feature type="transmembrane region" description="Helical" evidence="1">
    <location>
        <begin position="122"/>
        <end position="145"/>
    </location>
</feature>
<accession>A0A0U5J9U1</accession>
<sequence>MVIDAISNQIQSYYASLPSNTGAAACRSALYTFTAALLTANSWEQAQFNQPLRMGVIAALASVIHALIVPLFNRLFGHGEVRWYQEGLKLAINLTIIQAFFKTSAMLKIDCMSRLVFHKRPLYVFSSTMLSFAGDLSTLILNWTVGWKDEAFPELYKQWLRKRGVDFNARSNATFLVM</sequence>
<organism evidence="2 3">
    <name type="scientific">Candidatus Protochlamydia naegleriophila</name>
    <dbReference type="NCBI Taxonomy" id="389348"/>
    <lineage>
        <taxon>Bacteria</taxon>
        <taxon>Pseudomonadati</taxon>
        <taxon>Chlamydiota</taxon>
        <taxon>Chlamydiia</taxon>
        <taxon>Parachlamydiales</taxon>
        <taxon>Parachlamydiaceae</taxon>
        <taxon>Candidatus Protochlamydia</taxon>
    </lineage>
</organism>
<dbReference type="AlphaFoldDB" id="A0A0U5J9U1"/>
<name>A0A0U5J9U1_9BACT</name>
<keyword evidence="1" id="KW-1133">Transmembrane helix</keyword>
<keyword evidence="3" id="KW-1185">Reference proteome</keyword>
<dbReference type="Proteomes" id="UP000069902">
    <property type="component" value="Chromosome cPNK"/>
</dbReference>
<dbReference type="EMBL" id="LN879502">
    <property type="protein sequence ID" value="CUI16190.1"/>
    <property type="molecule type" value="Genomic_DNA"/>
</dbReference>